<dbReference type="PROSITE" id="PS50928">
    <property type="entry name" value="ABC_TM1"/>
    <property type="match status" value="1"/>
</dbReference>
<evidence type="ECO:0000313" key="9">
    <source>
        <dbReference type="EMBL" id="EFW30684.1"/>
    </source>
</evidence>
<feature type="domain" description="ABC transmembrane type-1" evidence="8">
    <location>
        <begin position="68"/>
        <end position="257"/>
    </location>
</feature>
<evidence type="ECO:0000256" key="5">
    <source>
        <dbReference type="ARBA" id="ARBA00022989"/>
    </source>
</evidence>
<dbReference type="RefSeq" id="WP_009348971.1">
    <property type="nucleotide sequence ID" value="NZ_GL638127.1"/>
</dbReference>
<accession>E7N020</accession>
<protein>
    <submittedName>
        <fullName evidence="9">ABC transporter, permease protein</fullName>
    </submittedName>
</protein>
<keyword evidence="5 7" id="KW-1133">Transmembrane helix</keyword>
<feature type="transmembrane region" description="Helical" evidence="7">
    <location>
        <begin position="234"/>
        <end position="257"/>
    </location>
</feature>
<evidence type="ECO:0000313" key="10">
    <source>
        <dbReference type="Proteomes" id="UP000004633"/>
    </source>
</evidence>
<dbReference type="InterPro" id="IPR053385">
    <property type="entry name" value="ABC_transport_permease"/>
</dbReference>
<reference evidence="9 10" key="1">
    <citation type="submission" date="2010-08" db="EMBL/GenBank/DDBJ databases">
        <authorList>
            <person name="Weinstock G."/>
            <person name="Sodergren E."/>
            <person name="Clifton S."/>
            <person name="Fulton L."/>
            <person name="Fulton B."/>
            <person name="Courtney L."/>
            <person name="Fronick C."/>
            <person name="Harrison M."/>
            <person name="Strong C."/>
            <person name="Farmer C."/>
            <person name="Delahaunty K."/>
            <person name="Markovic C."/>
            <person name="Hall O."/>
            <person name="Minx P."/>
            <person name="Tomlinson C."/>
            <person name="Mitreva M."/>
            <person name="Hou S."/>
            <person name="Chen J."/>
            <person name="Wollam A."/>
            <person name="Pepin K.H."/>
            <person name="Johnson M."/>
            <person name="Bhonagiri V."/>
            <person name="Zhang X."/>
            <person name="Suruliraj S."/>
            <person name="Warren W."/>
            <person name="Chinwalla A."/>
            <person name="Mardis E.R."/>
            <person name="Wilson R.K."/>
        </authorList>
    </citation>
    <scope>NUCLEOTIDE SEQUENCE [LARGE SCALE GENOMIC DNA]</scope>
    <source>
        <strain evidence="9 10">F0399</strain>
    </source>
</reference>
<keyword evidence="4 7" id="KW-0812">Transmembrane</keyword>
<dbReference type="GO" id="GO:0005886">
    <property type="term" value="C:plasma membrane"/>
    <property type="evidence" value="ECO:0007669"/>
    <property type="project" value="UniProtKB-SubCell"/>
</dbReference>
<sequence>MSKDAKILCRYSIMAGIIFLVALLVPFLLSEDPYASVMQNAFLPPSAEHWFGTDKLGRDLFTRVICGARISIFMALTVVILIAGVGSLIGVVSGYVGGKVDTVIMRLADMFLAFPGIVLAIAIAGMMGGSIVNAILALVAVGWTKYARLARSVALKIRQQDYISAAITSGTRPRDMLIRHVVPNIIPIVLVTAAMDIGAMMMELAGLSFLGFGAQPPTPEWGLMLNEGRQSLQTAPWLMMFPGAAIVIVVAVFNLWGDALRDYLDPRKAN</sequence>
<dbReference type="Gene3D" id="1.10.3720.10">
    <property type="entry name" value="MetI-like"/>
    <property type="match status" value="1"/>
</dbReference>
<evidence type="ECO:0000256" key="2">
    <source>
        <dbReference type="ARBA" id="ARBA00022448"/>
    </source>
</evidence>
<dbReference type="AlphaFoldDB" id="E7N020"/>
<comment type="subcellular location">
    <subcellularLocation>
        <location evidence="1 7">Cell membrane</location>
        <topology evidence="1 7">Multi-pass membrane protein</topology>
    </subcellularLocation>
</comment>
<dbReference type="InterPro" id="IPR035906">
    <property type="entry name" value="MetI-like_sf"/>
</dbReference>
<organism evidence="9 10">
    <name type="scientific">Selenomonas artemidis F0399</name>
    <dbReference type="NCBI Taxonomy" id="749551"/>
    <lineage>
        <taxon>Bacteria</taxon>
        <taxon>Bacillati</taxon>
        <taxon>Bacillota</taxon>
        <taxon>Negativicutes</taxon>
        <taxon>Selenomonadales</taxon>
        <taxon>Selenomonadaceae</taxon>
        <taxon>Selenomonas</taxon>
    </lineage>
</organism>
<feature type="transmembrane region" description="Helical" evidence="7">
    <location>
        <begin position="181"/>
        <end position="214"/>
    </location>
</feature>
<feature type="transmembrane region" description="Helical" evidence="7">
    <location>
        <begin position="7"/>
        <end position="29"/>
    </location>
</feature>
<name>E7N020_9FIRM</name>
<dbReference type="Proteomes" id="UP000004633">
    <property type="component" value="Unassembled WGS sequence"/>
</dbReference>
<evidence type="ECO:0000256" key="3">
    <source>
        <dbReference type="ARBA" id="ARBA00022475"/>
    </source>
</evidence>
<dbReference type="SUPFAM" id="SSF161098">
    <property type="entry name" value="MetI-like"/>
    <property type="match status" value="1"/>
</dbReference>
<dbReference type="GO" id="GO:0055085">
    <property type="term" value="P:transmembrane transport"/>
    <property type="evidence" value="ECO:0007669"/>
    <property type="project" value="InterPro"/>
</dbReference>
<dbReference type="PANTHER" id="PTHR43386">
    <property type="entry name" value="OLIGOPEPTIDE TRANSPORT SYSTEM PERMEASE PROTEIN APPC"/>
    <property type="match status" value="1"/>
</dbReference>
<dbReference type="STRING" id="749551.HMPREF9555_00313"/>
<keyword evidence="10" id="KW-1185">Reference proteome</keyword>
<dbReference type="Pfam" id="PF00528">
    <property type="entry name" value="BPD_transp_1"/>
    <property type="match status" value="1"/>
</dbReference>
<feature type="transmembrane region" description="Helical" evidence="7">
    <location>
        <begin position="107"/>
        <end position="125"/>
    </location>
</feature>
<comment type="similarity">
    <text evidence="7">Belongs to the binding-protein-dependent transport system permease family.</text>
</comment>
<dbReference type="PANTHER" id="PTHR43386:SF25">
    <property type="entry name" value="PEPTIDE ABC TRANSPORTER PERMEASE PROTEIN"/>
    <property type="match status" value="1"/>
</dbReference>
<comment type="caution">
    <text evidence="9">The sequence shown here is derived from an EMBL/GenBank/DDBJ whole genome shotgun (WGS) entry which is preliminary data.</text>
</comment>
<feature type="transmembrane region" description="Helical" evidence="7">
    <location>
        <begin position="131"/>
        <end position="149"/>
    </location>
</feature>
<evidence type="ECO:0000256" key="7">
    <source>
        <dbReference type="RuleBase" id="RU363032"/>
    </source>
</evidence>
<evidence type="ECO:0000256" key="4">
    <source>
        <dbReference type="ARBA" id="ARBA00022692"/>
    </source>
</evidence>
<keyword evidence="6 7" id="KW-0472">Membrane</keyword>
<evidence type="ECO:0000256" key="1">
    <source>
        <dbReference type="ARBA" id="ARBA00004651"/>
    </source>
</evidence>
<evidence type="ECO:0000259" key="8">
    <source>
        <dbReference type="PROSITE" id="PS50928"/>
    </source>
</evidence>
<evidence type="ECO:0000256" key="6">
    <source>
        <dbReference type="ARBA" id="ARBA00023136"/>
    </source>
</evidence>
<feature type="transmembrane region" description="Helical" evidence="7">
    <location>
        <begin position="70"/>
        <end position="95"/>
    </location>
</feature>
<proteinExistence type="inferred from homology"/>
<dbReference type="NCBIfam" id="NF045474">
    <property type="entry name" value="Opp2C"/>
    <property type="match status" value="1"/>
</dbReference>
<keyword evidence="2 7" id="KW-0813">Transport</keyword>
<dbReference type="EMBL" id="AECV01000001">
    <property type="protein sequence ID" value="EFW30684.1"/>
    <property type="molecule type" value="Genomic_DNA"/>
</dbReference>
<dbReference type="InterPro" id="IPR050366">
    <property type="entry name" value="BP-dependent_transpt_permease"/>
</dbReference>
<dbReference type="HOGENOM" id="CLU_028518_1_1_9"/>
<dbReference type="InterPro" id="IPR000515">
    <property type="entry name" value="MetI-like"/>
</dbReference>
<keyword evidence="3" id="KW-1003">Cell membrane</keyword>
<dbReference type="CDD" id="cd06261">
    <property type="entry name" value="TM_PBP2"/>
    <property type="match status" value="1"/>
</dbReference>
<gene>
    <name evidence="9" type="ORF">HMPREF9555_00313</name>
</gene>